<evidence type="ECO:0000256" key="6">
    <source>
        <dbReference type="ARBA" id="ARBA00022679"/>
    </source>
</evidence>
<keyword evidence="10 20" id="KW-0547">Nucleotide-binding</keyword>
<dbReference type="Pfam" id="PF01453">
    <property type="entry name" value="B_lectin"/>
    <property type="match status" value="1"/>
</dbReference>
<keyword evidence="11" id="KW-0418">Kinase</keyword>
<dbReference type="FunFam" id="3.30.200.20:FF:000178">
    <property type="entry name" value="serine/threonine-protein kinase PBS1-like"/>
    <property type="match status" value="1"/>
</dbReference>
<keyword evidence="17" id="KW-0325">Glycoprotein</keyword>
<dbReference type="FunFam" id="2.90.10.10:FF:000008">
    <property type="entry name" value="Serine/threonine-protein kinase"/>
    <property type="match status" value="1"/>
</dbReference>
<keyword evidence="4" id="KW-0245">EGF-like domain</keyword>
<dbReference type="InterPro" id="IPR036426">
    <property type="entry name" value="Bulb-type_lectin_dom_sf"/>
</dbReference>
<dbReference type="InterPro" id="IPR001480">
    <property type="entry name" value="Bulb-type_lectin_dom"/>
</dbReference>
<evidence type="ECO:0000256" key="14">
    <source>
        <dbReference type="ARBA" id="ARBA00023136"/>
    </source>
</evidence>
<evidence type="ECO:0000256" key="15">
    <source>
        <dbReference type="ARBA" id="ARBA00023157"/>
    </source>
</evidence>
<dbReference type="InterPro" id="IPR024171">
    <property type="entry name" value="SRK-like_kinase"/>
</dbReference>
<keyword evidence="25" id="KW-1185">Reference proteome</keyword>
<dbReference type="Gramene" id="OGLUM06G16650.1">
    <property type="protein sequence ID" value="OGLUM06G16650.1"/>
    <property type="gene ID" value="OGLUM06G16650"/>
</dbReference>
<evidence type="ECO:0000313" key="24">
    <source>
        <dbReference type="EnsemblPlants" id="OGLUM06G16650.1"/>
    </source>
</evidence>
<keyword evidence="15" id="KW-1015">Disulfide bond</keyword>
<dbReference type="Gene3D" id="1.10.510.10">
    <property type="entry name" value="Transferase(Phosphotransferase) domain 1"/>
    <property type="match status" value="1"/>
</dbReference>
<dbReference type="PROSITE" id="PS50927">
    <property type="entry name" value="BULB_LECTIN"/>
    <property type="match status" value="1"/>
</dbReference>
<dbReference type="eggNOG" id="ENOG502QUXB">
    <property type="taxonomic scope" value="Eukaryota"/>
</dbReference>
<evidence type="ECO:0000256" key="8">
    <source>
        <dbReference type="ARBA" id="ARBA00022729"/>
    </source>
</evidence>
<feature type="transmembrane region" description="Helical" evidence="21">
    <location>
        <begin position="555"/>
        <end position="578"/>
    </location>
</feature>
<dbReference type="EnsemblPlants" id="OGLUM06G16650.1">
    <property type="protein sequence ID" value="OGLUM06G16650.1"/>
    <property type="gene ID" value="OGLUM06G16650"/>
</dbReference>
<dbReference type="PROSITE" id="PS00107">
    <property type="entry name" value="PROTEIN_KINASE_ATP"/>
    <property type="match status" value="1"/>
</dbReference>
<evidence type="ECO:0000313" key="25">
    <source>
        <dbReference type="Proteomes" id="UP000026961"/>
    </source>
</evidence>
<evidence type="ECO:0000256" key="9">
    <source>
        <dbReference type="ARBA" id="ARBA00022734"/>
    </source>
</evidence>
<evidence type="ECO:0000256" key="5">
    <source>
        <dbReference type="ARBA" id="ARBA00022553"/>
    </source>
</evidence>
<keyword evidence="3" id="KW-0723">Serine/threonine-protein kinase</keyword>
<dbReference type="STRING" id="40148.A0A0E0A9X7"/>
<keyword evidence="13 21" id="KW-1133">Transmembrane helix</keyword>
<dbReference type="GO" id="GO:0005524">
    <property type="term" value="F:ATP binding"/>
    <property type="evidence" value="ECO:0007669"/>
    <property type="project" value="UniProtKB-UniRule"/>
</dbReference>
<evidence type="ECO:0000256" key="2">
    <source>
        <dbReference type="ARBA" id="ARBA00012513"/>
    </source>
</evidence>
<feature type="binding site" evidence="20">
    <location>
        <position position="649"/>
    </location>
    <ligand>
        <name>ATP</name>
        <dbReference type="ChEBI" id="CHEBI:30616"/>
    </ligand>
</feature>
<dbReference type="InterPro" id="IPR051343">
    <property type="entry name" value="G-type_lectin_kinases/EP1-like"/>
</dbReference>
<dbReference type="PROSITE" id="PS00108">
    <property type="entry name" value="PROTEIN_KINASE_ST"/>
    <property type="match status" value="1"/>
</dbReference>
<dbReference type="CDD" id="cd00028">
    <property type="entry name" value="B_lectin"/>
    <property type="match status" value="1"/>
</dbReference>
<keyword evidence="6" id="KW-0808">Transferase</keyword>
<evidence type="ECO:0000256" key="3">
    <source>
        <dbReference type="ARBA" id="ARBA00022527"/>
    </source>
</evidence>
<dbReference type="PROSITE" id="PS50011">
    <property type="entry name" value="PROTEIN_KINASE_DOM"/>
    <property type="match status" value="1"/>
</dbReference>
<reference evidence="24" key="1">
    <citation type="submission" date="2015-04" db="UniProtKB">
        <authorList>
            <consortium name="EnsemblPlants"/>
        </authorList>
    </citation>
    <scope>IDENTIFICATION</scope>
</reference>
<dbReference type="PANTHER" id="PTHR47976">
    <property type="entry name" value="G-TYPE LECTIN S-RECEPTOR-LIKE SERINE/THREONINE-PROTEIN KINASE SD2-5"/>
    <property type="match status" value="1"/>
</dbReference>
<evidence type="ECO:0000256" key="1">
    <source>
        <dbReference type="ARBA" id="ARBA00004479"/>
    </source>
</evidence>
<dbReference type="GO" id="GO:0051707">
    <property type="term" value="P:response to other organism"/>
    <property type="evidence" value="ECO:0007669"/>
    <property type="project" value="UniProtKB-ARBA"/>
</dbReference>
<dbReference type="PANTHER" id="PTHR47976:SF115">
    <property type="entry name" value="RECEPTOR-LIKE SERINE_THREONINE-PROTEIN KINASE"/>
    <property type="match status" value="1"/>
</dbReference>
<keyword evidence="5" id="KW-0597">Phosphoprotein</keyword>
<evidence type="ECO:0000259" key="22">
    <source>
        <dbReference type="PROSITE" id="PS50011"/>
    </source>
</evidence>
<keyword evidence="12 20" id="KW-0067">ATP-binding</keyword>
<accession>A0A0E0A9X7</accession>
<dbReference type="SMART" id="SM00220">
    <property type="entry name" value="S_TKc"/>
    <property type="match status" value="1"/>
</dbReference>
<dbReference type="InterPro" id="IPR011009">
    <property type="entry name" value="Kinase-like_dom_sf"/>
</dbReference>
<dbReference type="GO" id="GO:0016020">
    <property type="term" value="C:membrane"/>
    <property type="evidence" value="ECO:0007669"/>
    <property type="project" value="UniProtKB-SubCell"/>
</dbReference>
<dbReference type="Proteomes" id="UP000026961">
    <property type="component" value="Chromosome 6"/>
</dbReference>
<keyword evidence="16" id="KW-0675">Receptor</keyword>
<evidence type="ECO:0000259" key="23">
    <source>
        <dbReference type="PROSITE" id="PS50927"/>
    </source>
</evidence>
<dbReference type="AlphaFoldDB" id="A0A0E0A9X7"/>
<evidence type="ECO:0000256" key="13">
    <source>
        <dbReference type="ARBA" id="ARBA00022989"/>
    </source>
</evidence>
<evidence type="ECO:0000256" key="16">
    <source>
        <dbReference type="ARBA" id="ARBA00023170"/>
    </source>
</evidence>
<organism evidence="24">
    <name type="scientific">Oryza glumipatula</name>
    <dbReference type="NCBI Taxonomy" id="40148"/>
    <lineage>
        <taxon>Eukaryota</taxon>
        <taxon>Viridiplantae</taxon>
        <taxon>Streptophyta</taxon>
        <taxon>Embryophyta</taxon>
        <taxon>Tracheophyta</taxon>
        <taxon>Spermatophyta</taxon>
        <taxon>Magnoliopsida</taxon>
        <taxon>Liliopsida</taxon>
        <taxon>Poales</taxon>
        <taxon>Poaceae</taxon>
        <taxon>BOP clade</taxon>
        <taxon>Oryzoideae</taxon>
        <taxon>Oryzeae</taxon>
        <taxon>Oryzinae</taxon>
        <taxon>Oryza</taxon>
    </lineage>
</organism>
<feature type="domain" description="Bulb-type lectin" evidence="23">
    <location>
        <begin position="160"/>
        <end position="281"/>
    </location>
</feature>
<evidence type="ECO:0000256" key="4">
    <source>
        <dbReference type="ARBA" id="ARBA00022536"/>
    </source>
</evidence>
<evidence type="ECO:0000256" key="7">
    <source>
        <dbReference type="ARBA" id="ARBA00022692"/>
    </source>
</evidence>
<name>A0A0E0A9X7_9ORYZ</name>
<comment type="subcellular location">
    <subcellularLocation>
        <location evidence="1">Membrane</location>
        <topology evidence="1">Single-pass type I membrane protein</topology>
    </subcellularLocation>
</comment>
<sequence length="944" mass="103329">MRFLLNSRLSSSCLVGWSGTLNSLCSFLLDVRNSLLREPKHGSSVQINYGSGFEEKNKGSEIKKQTGNLDKTVEELSNVYRGAQETNRKLYQELFPIQIMQMCGWLLKVVRWENLNCVHMEAHGNRRSSPTYLVMLWMISVASLLITCRGSIQKQVLFPGFTATQMDYIDNDGIFLLSNGSVFGFGFVTSNVSDNTFYILAVVHMATTTTVWSANPNSPVTHSDDFFFDKDGNAFLQSGGGSNVWAANISGKGTATSMQLLDSGNLVVLGKDASSPLWQSFSHPTDTLLSGQNFIEGMTLMSKSNTVQNMTYTLQIKSGNMMLYAGFETPQPYWSAQQDSRIIVNKNGDSIYSANLSSASWSFYDQSGSLLSQLVIAQENANATLSAVLGSDGLIAFYMLQGGNGKSKFSITVPADSCDMPAYCSPYTICSSGTGCQCPSALGSFANCNPGVTSACKSNEEFPLVQLDSGVGYVGTNFFPPAAKTNLTGCKSACTGNCSCVAVFFDQSSGNCFLFNQIGSLQHKGGNTTRFASFIKVSSRGKGGSDSGSGKHNTIIIVIILGTLAIIGVLIYIGFWIYKRKRHPPPSQDDAGSSEDDGFLQTISGAPVRFTYRELQDATSNFCNKLGQGGFGSVYLGTLPDGSRIAVKKLEGIGQGKKEFRSEVTIIGSIHHIHLVKLRGFCTEGPHRLLAYEYMANGSLDKWIFHSKEDDHLLDWDTRFNIALGTAKGLAYLHQDCDSKIVHCDIKPENVLLDDNFIAKVSDFGLAKLMTREQSHVFTTLRGTRGYLAPEWLTNYAISEKSDVYSYGMVLLEIIGGRKSYDPSEISEKAHFPSFAFKKLEEGDLQDIFDAKLKYNDKDGRVETAIKVALWCIQDDFYQRPSMSKVVQMLEGVCEVLQPPVSSQIGYRLYANAFKSSSEEGTSSGMSDYNSDALLSAVRLSGPR</sequence>
<evidence type="ECO:0000256" key="19">
    <source>
        <dbReference type="ARBA" id="ARBA00048679"/>
    </source>
</evidence>
<dbReference type="CDD" id="cd01098">
    <property type="entry name" value="PAN_AP_plant"/>
    <property type="match status" value="1"/>
</dbReference>
<dbReference type="SMART" id="SM00108">
    <property type="entry name" value="B_lectin"/>
    <property type="match status" value="1"/>
</dbReference>
<dbReference type="SUPFAM" id="SSF51110">
    <property type="entry name" value="alpha-D-mannose-specific plant lectins"/>
    <property type="match status" value="1"/>
</dbReference>
<keyword evidence="8" id="KW-0732">Signal</keyword>
<dbReference type="Gene3D" id="2.90.10.10">
    <property type="entry name" value="Bulb-type lectin domain"/>
    <property type="match status" value="1"/>
</dbReference>
<keyword evidence="7 21" id="KW-0812">Transmembrane</keyword>
<evidence type="ECO:0000256" key="18">
    <source>
        <dbReference type="ARBA" id="ARBA00047899"/>
    </source>
</evidence>
<comment type="catalytic activity">
    <reaction evidence="18">
        <text>L-threonyl-[protein] + ATP = O-phospho-L-threonyl-[protein] + ADP + H(+)</text>
        <dbReference type="Rhea" id="RHEA:46608"/>
        <dbReference type="Rhea" id="RHEA-COMP:11060"/>
        <dbReference type="Rhea" id="RHEA-COMP:11605"/>
        <dbReference type="ChEBI" id="CHEBI:15378"/>
        <dbReference type="ChEBI" id="CHEBI:30013"/>
        <dbReference type="ChEBI" id="CHEBI:30616"/>
        <dbReference type="ChEBI" id="CHEBI:61977"/>
        <dbReference type="ChEBI" id="CHEBI:456216"/>
        <dbReference type="EC" id="2.7.11.1"/>
    </reaction>
</comment>
<evidence type="ECO:0000256" key="12">
    <source>
        <dbReference type="ARBA" id="ARBA00022840"/>
    </source>
</evidence>
<evidence type="ECO:0000256" key="11">
    <source>
        <dbReference type="ARBA" id="ARBA00022777"/>
    </source>
</evidence>
<evidence type="ECO:0000256" key="10">
    <source>
        <dbReference type="ARBA" id="ARBA00022741"/>
    </source>
</evidence>
<evidence type="ECO:0000256" key="17">
    <source>
        <dbReference type="ARBA" id="ARBA00023180"/>
    </source>
</evidence>
<dbReference type="PIRSF" id="PIRSF000641">
    <property type="entry name" value="SRK"/>
    <property type="match status" value="1"/>
</dbReference>
<evidence type="ECO:0000256" key="21">
    <source>
        <dbReference type="SAM" id="Phobius"/>
    </source>
</evidence>
<reference evidence="24" key="2">
    <citation type="submission" date="2018-05" db="EMBL/GenBank/DDBJ databases">
        <title>OgluRS3 (Oryza glumaepatula Reference Sequence Version 3).</title>
        <authorList>
            <person name="Zhang J."/>
            <person name="Kudrna D."/>
            <person name="Lee S."/>
            <person name="Talag J."/>
            <person name="Welchert J."/>
            <person name="Wing R.A."/>
        </authorList>
    </citation>
    <scope>NUCLEOTIDE SEQUENCE [LARGE SCALE GENOMIC DNA]</scope>
</reference>
<feature type="domain" description="Protein kinase" evidence="22">
    <location>
        <begin position="620"/>
        <end position="901"/>
    </location>
</feature>
<dbReference type="HOGENOM" id="CLU_000288_116_2_1"/>
<dbReference type="GO" id="GO:0030246">
    <property type="term" value="F:carbohydrate binding"/>
    <property type="evidence" value="ECO:0007669"/>
    <property type="project" value="UniProtKB-KW"/>
</dbReference>
<proteinExistence type="predicted"/>
<keyword evidence="14 21" id="KW-0472">Membrane</keyword>
<dbReference type="InterPro" id="IPR000719">
    <property type="entry name" value="Prot_kinase_dom"/>
</dbReference>
<dbReference type="Gene3D" id="3.30.200.20">
    <property type="entry name" value="Phosphorylase Kinase, domain 1"/>
    <property type="match status" value="1"/>
</dbReference>
<keyword evidence="9" id="KW-0430">Lectin</keyword>
<dbReference type="GO" id="GO:0004674">
    <property type="term" value="F:protein serine/threonine kinase activity"/>
    <property type="evidence" value="ECO:0007669"/>
    <property type="project" value="UniProtKB-KW"/>
</dbReference>
<dbReference type="EC" id="2.7.11.1" evidence="2"/>
<protein>
    <recommendedName>
        <fullName evidence="2">non-specific serine/threonine protein kinase</fullName>
        <ecNumber evidence="2">2.7.11.1</ecNumber>
    </recommendedName>
</protein>
<comment type="catalytic activity">
    <reaction evidence="19">
        <text>L-seryl-[protein] + ATP = O-phospho-L-seryl-[protein] + ADP + H(+)</text>
        <dbReference type="Rhea" id="RHEA:17989"/>
        <dbReference type="Rhea" id="RHEA-COMP:9863"/>
        <dbReference type="Rhea" id="RHEA-COMP:11604"/>
        <dbReference type="ChEBI" id="CHEBI:15378"/>
        <dbReference type="ChEBI" id="CHEBI:29999"/>
        <dbReference type="ChEBI" id="CHEBI:30616"/>
        <dbReference type="ChEBI" id="CHEBI:83421"/>
        <dbReference type="ChEBI" id="CHEBI:456216"/>
        <dbReference type="EC" id="2.7.11.1"/>
    </reaction>
</comment>
<dbReference type="Pfam" id="PF00069">
    <property type="entry name" value="Pkinase"/>
    <property type="match status" value="1"/>
</dbReference>
<evidence type="ECO:0000256" key="20">
    <source>
        <dbReference type="PROSITE-ProRule" id="PRU10141"/>
    </source>
</evidence>
<dbReference type="FunFam" id="1.10.510.10:FF:000248">
    <property type="entry name" value="S-receptor-like kinase 5"/>
    <property type="match status" value="1"/>
</dbReference>
<dbReference type="InterPro" id="IPR017441">
    <property type="entry name" value="Protein_kinase_ATP_BS"/>
</dbReference>
<dbReference type="InterPro" id="IPR008271">
    <property type="entry name" value="Ser/Thr_kinase_AS"/>
</dbReference>
<dbReference type="SUPFAM" id="SSF56112">
    <property type="entry name" value="Protein kinase-like (PK-like)"/>
    <property type="match status" value="1"/>
</dbReference>